<keyword evidence="3" id="KW-1185">Reference proteome</keyword>
<evidence type="ECO:0000313" key="2">
    <source>
        <dbReference type="EMBL" id="CAB03068.2"/>
    </source>
</evidence>
<gene>
    <name evidence="2" type="ORF">CELE_F36A2.11</name>
    <name evidence="2 4" type="ORF">F36A2.11</name>
</gene>
<dbReference type="InParanoid" id="Q9XVN7"/>
<name>Q9XVN7_CAEEL</name>
<dbReference type="AGR" id="WB:WBGene00009458"/>
<dbReference type="GeneID" id="185337"/>
<dbReference type="FunCoup" id="Q9XVN7">
    <property type="interactions" value="120"/>
</dbReference>
<evidence type="ECO:0000256" key="1">
    <source>
        <dbReference type="SAM" id="MobiDB-lite"/>
    </source>
</evidence>
<dbReference type="STRING" id="6239.F36A2.11.1"/>
<dbReference type="RefSeq" id="NP_492387.2">
    <property type="nucleotide sequence ID" value="NM_059986.2"/>
</dbReference>
<dbReference type="eggNOG" id="ENOG502SFFX">
    <property type="taxonomic scope" value="Eukaryota"/>
</dbReference>
<dbReference type="InterPro" id="IPR027267">
    <property type="entry name" value="AH/BAR_dom_sf"/>
</dbReference>
<reference evidence="2 3" key="1">
    <citation type="journal article" date="1998" name="Science">
        <title>Genome sequence of the nematode C. elegans: a platform for investigating biology.</title>
        <authorList>
            <consortium name="The C. elegans sequencing consortium"/>
            <person name="Sulson J.E."/>
            <person name="Waterston R."/>
        </authorList>
    </citation>
    <scope>NUCLEOTIDE SEQUENCE [LARGE SCALE GENOMIC DNA]</scope>
    <source>
        <strain evidence="2 3">Bristol N2</strain>
    </source>
</reference>
<dbReference type="UCSC" id="F36A2.11">
    <property type="organism name" value="c. elegans"/>
</dbReference>
<dbReference type="PaxDb" id="6239-F36A2.11"/>
<dbReference type="Bgee" id="WBGene00009458">
    <property type="expression patterns" value="Expressed in material anatomical entity and 2 other cell types or tissues"/>
</dbReference>
<organism evidence="2 3">
    <name type="scientific">Caenorhabditis elegans</name>
    <dbReference type="NCBI Taxonomy" id="6239"/>
    <lineage>
        <taxon>Eukaryota</taxon>
        <taxon>Metazoa</taxon>
        <taxon>Ecdysozoa</taxon>
        <taxon>Nematoda</taxon>
        <taxon>Chromadorea</taxon>
        <taxon>Rhabditida</taxon>
        <taxon>Rhabditina</taxon>
        <taxon>Rhabditomorpha</taxon>
        <taxon>Rhabditoidea</taxon>
        <taxon>Rhabditidae</taxon>
        <taxon>Peloderinae</taxon>
        <taxon>Caenorhabditis</taxon>
    </lineage>
</organism>
<dbReference type="HOGENOM" id="CLU_1095153_0_0_1"/>
<evidence type="ECO:0000313" key="4">
    <source>
        <dbReference type="WormBase" id="F36A2.11"/>
    </source>
</evidence>
<dbReference type="Proteomes" id="UP000001940">
    <property type="component" value="Chromosome I"/>
</dbReference>
<proteinExistence type="predicted"/>
<dbReference type="SUPFAM" id="SSF103657">
    <property type="entry name" value="BAR/IMD domain-like"/>
    <property type="match status" value="1"/>
</dbReference>
<accession>Q9XVN7</accession>
<feature type="region of interest" description="Disordered" evidence="1">
    <location>
        <begin position="1"/>
        <end position="24"/>
    </location>
</feature>
<dbReference type="Gene3D" id="1.20.1270.60">
    <property type="entry name" value="Arfaptin homology (AH) domain/BAR domain"/>
    <property type="match status" value="1"/>
</dbReference>
<dbReference type="OMA" id="YAILYEQ"/>
<dbReference type="EMBL" id="BX284601">
    <property type="protein sequence ID" value="CAB03068.2"/>
    <property type="molecule type" value="Genomic_DNA"/>
</dbReference>
<protein>
    <submittedName>
        <fullName evidence="2">BAR domain-containing protein</fullName>
    </submittedName>
</protein>
<dbReference type="OrthoDB" id="5835493at2759"/>
<dbReference type="PIR" id="T21831">
    <property type="entry name" value="T21831"/>
</dbReference>
<dbReference type="AlphaFoldDB" id="Q9XVN7"/>
<dbReference type="WormBase" id="F36A2.11">
    <property type="protein sequence ID" value="CE34181"/>
    <property type="gene ID" value="WBGene00009458"/>
</dbReference>
<evidence type="ECO:0000313" key="3">
    <source>
        <dbReference type="Proteomes" id="UP000001940"/>
    </source>
</evidence>
<dbReference type="SMR" id="Q9XVN7"/>
<sequence>MASEGGNSNGGTSGTGTKSEQDPKEGKRFFNFVFNVNKKITDETEMTQDFMNDLKHYQEFDETVTKCAGYLENVFIPYSSKGSKPEEEAFTRLATALGDFKSFVPQAYTAIFENFSTKMKAAGVSRKCHQALQAHDLRHMKKFHTESYEAFVEQRKKFDESRKKMDQAKADVRDAKTTTAIEKKAICYQLTVDDFDQKTEELIKIIEALPKVKQEYVRDIYLILSKHKQFHADMSKFFAASCVL</sequence>
<dbReference type="KEGG" id="cel:CELE_F36A2.11"/>
<dbReference type="CTD" id="185337"/>